<dbReference type="Proteomes" id="UP001295740">
    <property type="component" value="Unassembled WGS sequence"/>
</dbReference>
<dbReference type="EMBL" id="CAUWAG010000018">
    <property type="protein sequence ID" value="CAJ2511202.1"/>
    <property type="molecule type" value="Genomic_DNA"/>
</dbReference>
<accession>A0AAI8VUA2</accession>
<dbReference type="AlphaFoldDB" id="A0AAI8VUA2"/>
<gene>
    <name evidence="1" type="ORF">KHLLAP_LOCUS11670</name>
</gene>
<comment type="caution">
    <text evidence="1">The sequence shown here is derived from an EMBL/GenBank/DDBJ whole genome shotgun (WGS) entry which is preliminary data.</text>
</comment>
<evidence type="ECO:0000313" key="2">
    <source>
        <dbReference type="Proteomes" id="UP001295740"/>
    </source>
</evidence>
<evidence type="ECO:0000313" key="1">
    <source>
        <dbReference type="EMBL" id="CAJ2511202.1"/>
    </source>
</evidence>
<protein>
    <submittedName>
        <fullName evidence="1">Uu.00g068270.m01.CDS01</fullName>
    </submittedName>
</protein>
<reference evidence="1" key="1">
    <citation type="submission" date="2023-10" db="EMBL/GenBank/DDBJ databases">
        <authorList>
            <person name="Hackl T."/>
        </authorList>
    </citation>
    <scope>NUCLEOTIDE SEQUENCE</scope>
</reference>
<name>A0AAI8VUA2_9PEZI</name>
<organism evidence="1 2">
    <name type="scientific">Anthostomella pinea</name>
    <dbReference type="NCBI Taxonomy" id="933095"/>
    <lineage>
        <taxon>Eukaryota</taxon>
        <taxon>Fungi</taxon>
        <taxon>Dikarya</taxon>
        <taxon>Ascomycota</taxon>
        <taxon>Pezizomycotina</taxon>
        <taxon>Sordariomycetes</taxon>
        <taxon>Xylariomycetidae</taxon>
        <taxon>Xylariales</taxon>
        <taxon>Xylariaceae</taxon>
        <taxon>Anthostomella</taxon>
    </lineage>
</organism>
<keyword evidence="2" id="KW-1185">Reference proteome</keyword>
<proteinExistence type="predicted"/>
<sequence length="428" mass="50025">MERLPLELLVLVCSFLPRELVPQFRLVARKFAAAGTQYLVAGFRVYLTERHLRRLTQFAKTSFAQDVCTLEYVATTFKSVPDHTVARHRTHLRIIDEQAAIQNRRAESSCFLHALDCFPRLKNIVLFCSSKSFDYYHWKDDDAFEGLARPPTCKEYPLSCLHIDELIEAYKERASSRRLEILLRVLSHTANEIQGLAVFSLDWHFFQRDDRELTRLLAPLQKLQHLYLEIDNDWPSWRDDPDDSDLGDSDFMACRSFMQQGVLARCLSSLKELRTLKVSFTRCDKYEYTDTMRSARLTKVMPADLTWSHLTLLWLAHMETSRQELTGTLLRHKDTLRETWIEGICLRASCWTRLLPELRDSLNLTKATFDGVITGHYEDEEDGMYQAMQLWNFWQQRGLRLEVEQYVIRGGVDSPSTCPLTFENDLFT</sequence>